<dbReference type="EMBL" id="LAZR01008193">
    <property type="protein sequence ID" value="KKM80388.1"/>
    <property type="molecule type" value="Genomic_DNA"/>
</dbReference>
<comment type="caution">
    <text evidence="1">The sequence shown here is derived from an EMBL/GenBank/DDBJ whole genome shotgun (WGS) entry which is preliminary data.</text>
</comment>
<organism evidence="1">
    <name type="scientific">marine sediment metagenome</name>
    <dbReference type="NCBI Taxonomy" id="412755"/>
    <lineage>
        <taxon>unclassified sequences</taxon>
        <taxon>metagenomes</taxon>
        <taxon>ecological metagenomes</taxon>
    </lineage>
</organism>
<gene>
    <name evidence="1" type="ORF">LCGC14_1340340</name>
</gene>
<protein>
    <submittedName>
        <fullName evidence="1">Uncharacterized protein</fullName>
    </submittedName>
</protein>
<evidence type="ECO:0000313" key="1">
    <source>
        <dbReference type="EMBL" id="KKM80388.1"/>
    </source>
</evidence>
<dbReference type="AlphaFoldDB" id="A0A0F9KEN0"/>
<accession>A0A0F9KEN0</accession>
<proteinExistence type="predicted"/>
<name>A0A0F9KEN0_9ZZZZ</name>
<reference evidence="1" key="1">
    <citation type="journal article" date="2015" name="Nature">
        <title>Complex archaea that bridge the gap between prokaryotes and eukaryotes.</title>
        <authorList>
            <person name="Spang A."/>
            <person name="Saw J.H."/>
            <person name="Jorgensen S.L."/>
            <person name="Zaremba-Niedzwiedzka K."/>
            <person name="Martijn J."/>
            <person name="Lind A.E."/>
            <person name="van Eijk R."/>
            <person name="Schleper C."/>
            <person name="Guy L."/>
            <person name="Ettema T.J."/>
        </authorList>
    </citation>
    <scope>NUCLEOTIDE SEQUENCE</scope>
</reference>
<sequence>MQTLESSKTIEDMKKRIDRLMKAVYNEIEDGDFRIELVSRLIGVRELLDERREEPSN</sequence>